<dbReference type="OrthoDB" id="9810730at2"/>
<keyword evidence="5" id="KW-0812">Transmembrane</keyword>
<dbReference type="CDD" id="cd00130">
    <property type="entry name" value="PAS"/>
    <property type="match status" value="1"/>
</dbReference>
<dbReference type="Proteomes" id="UP000253250">
    <property type="component" value="Unassembled WGS sequence"/>
</dbReference>
<dbReference type="Pfam" id="PF02518">
    <property type="entry name" value="HATPase_c"/>
    <property type="match status" value="1"/>
</dbReference>
<dbReference type="InterPro" id="IPR000014">
    <property type="entry name" value="PAS"/>
</dbReference>
<dbReference type="InterPro" id="IPR003661">
    <property type="entry name" value="HisK_dim/P_dom"/>
</dbReference>
<dbReference type="GO" id="GO:0000156">
    <property type="term" value="F:phosphorelay response regulator activity"/>
    <property type="evidence" value="ECO:0007669"/>
    <property type="project" value="TreeGrafter"/>
</dbReference>
<comment type="subcellular location">
    <subcellularLocation>
        <location evidence="2">Membrane</location>
        <topology evidence="2">Multi-pass membrane protein</topology>
    </subcellularLocation>
</comment>
<organism evidence="12 13">
    <name type="scientific">Acidiferrobacter thiooxydans</name>
    <dbReference type="NCBI Taxonomy" id="163359"/>
    <lineage>
        <taxon>Bacteria</taxon>
        <taxon>Pseudomonadati</taxon>
        <taxon>Pseudomonadota</taxon>
        <taxon>Gammaproteobacteria</taxon>
        <taxon>Acidiferrobacterales</taxon>
        <taxon>Acidiferrobacteraceae</taxon>
        <taxon>Acidiferrobacter</taxon>
    </lineage>
</organism>
<evidence type="ECO:0000256" key="10">
    <source>
        <dbReference type="ARBA" id="ARBA00023012"/>
    </source>
</evidence>
<dbReference type="AlphaFoldDB" id="A0A1C2G4V7"/>
<dbReference type="InterPro" id="IPR005467">
    <property type="entry name" value="His_kinase_dom"/>
</dbReference>
<dbReference type="PROSITE" id="PS50112">
    <property type="entry name" value="PAS"/>
    <property type="match status" value="1"/>
</dbReference>
<dbReference type="PROSITE" id="PS50109">
    <property type="entry name" value="HIS_KIN"/>
    <property type="match status" value="1"/>
</dbReference>
<evidence type="ECO:0000256" key="6">
    <source>
        <dbReference type="ARBA" id="ARBA00022741"/>
    </source>
</evidence>
<dbReference type="SMART" id="SM00091">
    <property type="entry name" value="PAS"/>
    <property type="match status" value="1"/>
</dbReference>
<keyword evidence="8" id="KW-0067">ATP-binding</keyword>
<gene>
    <name evidence="12" type="ORF">C4900_12440</name>
</gene>
<dbReference type="InterPro" id="IPR036890">
    <property type="entry name" value="HATPase_C_sf"/>
</dbReference>
<evidence type="ECO:0000256" key="11">
    <source>
        <dbReference type="ARBA" id="ARBA00023136"/>
    </source>
</evidence>
<dbReference type="PANTHER" id="PTHR42878:SF7">
    <property type="entry name" value="SENSOR HISTIDINE KINASE GLRK"/>
    <property type="match status" value="1"/>
</dbReference>
<dbReference type="STRING" id="163359.A9R16_00165"/>
<dbReference type="Pfam" id="PF00512">
    <property type="entry name" value="HisKA"/>
    <property type="match status" value="1"/>
</dbReference>
<comment type="catalytic activity">
    <reaction evidence="1">
        <text>ATP + protein L-histidine = ADP + protein N-phospho-L-histidine.</text>
        <dbReference type="EC" id="2.7.13.3"/>
    </reaction>
</comment>
<evidence type="ECO:0000256" key="4">
    <source>
        <dbReference type="ARBA" id="ARBA00022679"/>
    </source>
</evidence>
<dbReference type="InterPro" id="IPR003594">
    <property type="entry name" value="HATPase_dom"/>
</dbReference>
<dbReference type="SUPFAM" id="SSF55874">
    <property type="entry name" value="ATPase domain of HSP90 chaperone/DNA topoisomerase II/histidine kinase"/>
    <property type="match status" value="1"/>
</dbReference>
<dbReference type="InterPro" id="IPR050351">
    <property type="entry name" value="BphY/WalK/GraS-like"/>
</dbReference>
<dbReference type="SMART" id="SM00388">
    <property type="entry name" value="HisKA"/>
    <property type="match status" value="1"/>
</dbReference>
<dbReference type="Gene3D" id="3.30.450.20">
    <property type="entry name" value="PAS domain"/>
    <property type="match status" value="1"/>
</dbReference>
<dbReference type="GO" id="GO:0030295">
    <property type="term" value="F:protein kinase activator activity"/>
    <property type="evidence" value="ECO:0007669"/>
    <property type="project" value="TreeGrafter"/>
</dbReference>
<dbReference type="Pfam" id="PF00989">
    <property type="entry name" value="PAS"/>
    <property type="match status" value="1"/>
</dbReference>
<keyword evidence="4" id="KW-0808">Transferase</keyword>
<dbReference type="RefSeq" id="WP_141689144.1">
    <property type="nucleotide sequence ID" value="NZ_CP080624.1"/>
</dbReference>
<comment type="caution">
    <text evidence="12">The sequence shown here is derived from an EMBL/GenBank/DDBJ whole genome shotgun (WGS) entry which is preliminary data.</text>
</comment>
<dbReference type="SUPFAM" id="SSF47384">
    <property type="entry name" value="Homodimeric domain of signal transducing histidine kinase"/>
    <property type="match status" value="1"/>
</dbReference>
<dbReference type="GO" id="GO:0016020">
    <property type="term" value="C:membrane"/>
    <property type="evidence" value="ECO:0007669"/>
    <property type="project" value="UniProtKB-SubCell"/>
</dbReference>
<evidence type="ECO:0000256" key="9">
    <source>
        <dbReference type="ARBA" id="ARBA00022989"/>
    </source>
</evidence>
<dbReference type="EMBL" id="PSYR01000002">
    <property type="protein sequence ID" value="RCN56589.1"/>
    <property type="molecule type" value="Genomic_DNA"/>
</dbReference>
<evidence type="ECO:0000313" key="13">
    <source>
        <dbReference type="Proteomes" id="UP000253250"/>
    </source>
</evidence>
<keyword evidence="9" id="KW-1133">Transmembrane helix</keyword>
<keyword evidence="6" id="KW-0547">Nucleotide-binding</keyword>
<keyword evidence="10" id="KW-0902">Two-component regulatory system</keyword>
<dbReference type="NCBIfam" id="TIGR00229">
    <property type="entry name" value="sensory_box"/>
    <property type="match status" value="1"/>
</dbReference>
<keyword evidence="7" id="KW-0418">Kinase</keyword>
<evidence type="ECO:0000256" key="5">
    <source>
        <dbReference type="ARBA" id="ARBA00022692"/>
    </source>
</evidence>
<evidence type="ECO:0000313" key="12">
    <source>
        <dbReference type="EMBL" id="RCN56589.1"/>
    </source>
</evidence>
<dbReference type="Gene3D" id="1.10.287.130">
    <property type="match status" value="1"/>
</dbReference>
<protein>
    <recommendedName>
        <fullName evidence="3">histidine kinase</fullName>
        <ecNumber evidence="3">2.7.13.3</ecNumber>
    </recommendedName>
</protein>
<dbReference type="EC" id="2.7.13.3" evidence="3"/>
<dbReference type="SMART" id="SM00387">
    <property type="entry name" value="HATPase_c"/>
    <property type="match status" value="1"/>
</dbReference>
<evidence type="ECO:0000256" key="3">
    <source>
        <dbReference type="ARBA" id="ARBA00012438"/>
    </source>
</evidence>
<accession>A0A1C2G4V7</accession>
<keyword evidence="11" id="KW-0472">Membrane</keyword>
<dbReference type="InterPro" id="IPR036097">
    <property type="entry name" value="HisK_dim/P_sf"/>
</dbReference>
<sequence>MALPQAGDAPATERGPTGEAELFREQVHLLYASLPPGLLVTLVNAGLLVVMEWQAVSAPRLAAWLLAVVIVALARYRLIAYYRAAPQAHGTPVWARYYTIATLAAGSVWGASALWLFPRALLPQVFLFFLLTAMTAAAVVSFAAIFAVALAFVIPVLAPLALRLSLADGRWHHAMGLVAVLFMAVMLLTARRIERTIATSLRLRFENRTLVARLQDEKTAIQGLNEELRREIAARSRAAEELQERETYIRAVLEHVEEGIVTVDHEGCLRSLNREALRIFGYEQDELLGSHFSQLVPPAERSEYARFLESRLEQGGERLTGYGLEVNGLRRDGTVFPMELGLSVMNVGARRGFVAVTRDVSARKRTERFKSDLVATLGHEIKTPLTSALGSLGLLTETGAATLSGDDARLLRIARSNMERLARTVAALLDADHPSLALTMGAPAPLALLGLTEDAVMAETEYARVRDVRLALDPCSSAMVVYGDRALLLRALSHLIVHAIHLAPAHTTVEVAVTSEMGFGVVSIRDCGTALSKEARAHLFDVRADGVADVAAASHGLGAARTIAESHQGTVGYEAREAGGSLFFLRLPARTPRAGDRA</sequence>
<dbReference type="GO" id="GO:0000155">
    <property type="term" value="F:phosphorelay sensor kinase activity"/>
    <property type="evidence" value="ECO:0007669"/>
    <property type="project" value="InterPro"/>
</dbReference>
<dbReference type="PANTHER" id="PTHR42878">
    <property type="entry name" value="TWO-COMPONENT HISTIDINE KINASE"/>
    <property type="match status" value="1"/>
</dbReference>
<evidence type="ECO:0000256" key="2">
    <source>
        <dbReference type="ARBA" id="ARBA00004141"/>
    </source>
</evidence>
<reference evidence="12 13" key="1">
    <citation type="submission" date="2018-02" db="EMBL/GenBank/DDBJ databases">
        <title>Insights into the biology of acidophilic members of the Acidiferrobacteraceae family derived from comparative genomic analyses.</title>
        <authorList>
            <person name="Issotta F."/>
            <person name="Thyssen C."/>
            <person name="Mena C."/>
            <person name="Moya A."/>
            <person name="Bellenberg S."/>
            <person name="Sproer C."/>
            <person name="Covarrubias P.C."/>
            <person name="Sand W."/>
            <person name="Quatrini R."/>
            <person name="Vera M."/>
        </authorList>
    </citation>
    <scope>NUCLEOTIDE SEQUENCE [LARGE SCALE GENOMIC DNA]</scope>
    <source>
        <strain evidence="13">m-1</strain>
    </source>
</reference>
<dbReference type="GO" id="GO:0007234">
    <property type="term" value="P:osmosensory signaling via phosphorelay pathway"/>
    <property type="evidence" value="ECO:0007669"/>
    <property type="project" value="TreeGrafter"/>
</dbReference>
<name>A0A1C2G4V7_9GAMM</name>
<dbReference type="Gene3D" id="3.30.565.10">
    <property type="entry name" value="Histidine kinase-like ATPase, C-terminal domain"/>
    <property type="match status" value="1"/>
</dbReference>
<dbReference type="InterPro" id="IPR013767">
    <property type="entry name" value="PAS_fold"/>
</dbReference>
<dbReference type="GO" id="GO:0005524">
    <property type="term" value="F:ATP binding"/>
    <property type="evidence" value="ECO:0007669"/>
    <property type="project" value="UniProtKB-KW"/>
</dbReference>
<evidence type="ECO:0000256" key="1">
    <source>
        <dbReference type="ARBA" id="ARBA00000085"/>
    </source>
</evidence>
<dbReference type="GO" id="GO:0006355">
    <property type="term" value="P:regulation of DNA-templated transcription"/>
    <property type="evidence" value="ECO:0007669"/>
    <property type="project" value="InterPro"/>
</dbReference>
<dbReference type="SUPFAM" id="SSF55785">
    <property type="entry name" value="PYP-like sensor domain (PAS domain)"/>
    <property type="match status" value="1"/>
</dbReference>
<dbReference type="CDD" id="cd00082">
    <property type="entry name" value="HisKA"/>
    <property type="match status" value="1"/>
</dbReference>
<proteinExistence type="predicted"/>
<keyword evidence="13" id="KW-1185">Reference proteome</keyword>
<evidence type="ECO:0000256" key="8">
    <source>
        <dbReference type="ARBA" id="ARBA00022840"/>
    </source>
</evidence>
<dbReference type="InterPro" id="IPR035965">
    <property type="entry name" value="PAS-like_dom_sf"/>
</dbReference>
<evidence type="ECO:0000256" key="7">
    <source>
        <dbReference type="ARBA" id="ARBA00022777"/>
    </source>
</evidence>